<dbReference type="InterPro" id="IPR018957">
    <property type="entry name" value="Znf_C3HC4_RING-type"/>
</dbReference>
<sequence length="491" mass="57461">MAKIKGIVDRIPKKKMIDISTGLRTLYARKEVVQLQRDFLVDNYLRYKRLYEENLACDKSNESLEAGNAWGVKDTKTVLKEKNTLIFQYEKEIAGLREQIASLKEDEPKKFKENVKMVTISFPDQVNYLYEEIGILNESMADKERESREIVLELENKILELQKAVVRAEEAANNVTECRNRNALYDTLAVTEALQKVENENLLLKGTIKNFEQKLYFQDKENKHNKMELEQREKATKMVEMRLEEAGELQKTLSGDEYMIEEIKSVSEAYENITKENTKLIEQINYLNRKNREIEMRLVENQTKAKLTEKNMETTARHVKEIEKLMEAIETARNTHIEKYGTVEEELAHKTATVNELSNAVRVYKRDLGLVEKSAEDKVTTIYAQLNEIKELREKSAGLEKKAKTYEATVNAYEKAFRDNSTTVDLHMQIQDLKEYVYCALCKSNLKTHVIDTCMHCFCEECLEHRLRTRSRFCPKCNQEYSRSDIKRVYL</sequence>
<gene>
    <name evidence="17" type="primary">BRE1</name>
    <name evidence="17" type="ORF">ECANGB1_1706</name>
</gene>
<evidence type="ECO:0000256" key="4">
    <source>
        <dbReference type="ARBA" id="ARBA00005555"/>
    </source>
</evidence>
<comment type="pathway">
    <text evidence="3 14">Protein modification; protein ubiquitination.</text>
</comment>
<dbReference type="PROSITE" id="PS00518">
    <property type="entry name" value="ZF_RING_1"/>
    <property type="match status" value="1"/>
</dbReference>
<evidence type="ECO:0000256" key="3">
    <source>
        <dbReference type="ARBA" id="ARBA00004906"/>
    </source>
</evidence>
<dbReference type="SUPFAM" id="SSF90257">
    <property type="entry name" value="Myosin rod fragments"/>
    <property type="match status" value="1"/>
</dbReference>
<dbReference type="GO" id="GO:0016567">
    <property type="term" value="P:protein ubiquitination"/>
    <property type="evidence" value="ECO:0007669"/>
    <property type="project" value="UniProtKB-UniRule"/>
</dbReference>
<dbReference type="VEuPathDB" id="MicrosporidiaDB:ECANGB1_1706"/>
<dbReference type="GO" id="GO:0008270">
    <property type="term" value="F:zinc ion binding"/>
    <property type="evidence" value="ECO:0007669"/>
    <property type="project" value="UniProtKB-KW"/>
</dbReference>
<evidence type="ECO:0000256" key="8">
    <source>
        <dbReference type="ARBA" id="ARBA00022786"/>
    </source>
</evidence>
<keyword evidence="8 14" id="KW-0833">Ubl conjugation pathway</keyword>
<feature type="coiled-coil region" evidence="15">
    <location>
        <begin position="79"/>
        <end position="106"/>
    </location>
</feature>
<evidence type="ECO:0000256" key="11">
    <source>
        <dbReference type="ARBA" id="ARBA00023054"/>
    </source>
</evidence>
<feature type="coiled-coil region" evidence="15">
    <location>
        <begin position="263"/>
        <end position="290"/>
    </location>
</feature>
<dbReference type="Gene3D" id="3.30.40.10">
    <property type="entry name" value="Zinc/RING finger domain, C3HC4 (zinc finger)"/>
    <property type="match status" value="1"/>
</dbReference>
<keyword evidence="12 14" id="KW-0539">Nucleus</keyword>
<keyword evidence="9 14" id="KW-0862">Zinc</keyword>
<evidence type="ECO:0000256" key="1">
    <source>
        <dbReference type="ARBA" id="ARBA00000900"/>
    </source>
</evidence>
<dbReference type="Pfam" id="PF00097">
    <property type="entry name" value="zf-C3HC4"/>
    <property type="match status" value="1"/>
</dbReference>
<evidence type="ECO:0000313" key="18">
    <source>
        <dbReference type="Proteomes" id="UP000192639"/>
    </source>
</evidence>
<dbReference type="GO" id="GO:0006325">
    <property type="term" value="P:chromatin organization"/>
    <property type="evidence" value="ECO:0007669"/>
    <property type="project" value="UniProtKB-KW"/>
</dbReference>
<evidence type="ECO:0000256" key="2">
    <source>
        <dbReference type="ARBA" id="ARBA00004123"/>
    </source>
</evidence>
<keyword evidence="18" id="KW-1185">Reference proteome</keyword>
<dbReference type="InterPro" id="IPR017907">
    <property type="entry name" value="Znf_RING_CS"/>
</dbReference>
<keyword evidence="10 14" id="KW-0156">Chromatin regulator</keyword>
<dbReference type="InterPro" id="IPR001841">
    <property type="entry name" value="Znf_RING"/>
</dbReference>
<dbReference type="CDD" id="cd16499">
    <property type="entry name" value="RING-HC_Bre1-like"/>
    <property type="match status" value="1"/>
</dbReference>
<evidence type="ECO:0000256" key="15">
    <source>
        <dbReference type="SAM" id="Coils"/>
    </source>
</evidence>
<evidence type="ECO:0000256" key="5">
    <source>
        <dbReference type="ARBA" id="ARBA00022679"/>
    </source>
</evidence>
<dbReference type="GO" id="GO:0033503">
    <property type="term" value="C:HULC complex"/>
    <property type="evidence" value="ECO:0007669"/>
    <property type="project" value="TreeGrafter"/>
</dbReference>
<reference evidence="17 18" key="1">
    <citation type="journal article" date="2017" name="Environ. Microbiol.">
        <title>Decay of the glycolytic pathway and adaptation to intranuclear parasitism within Enterocytozoonidae microsporidia.</title>
        <authorList>
            <person name="Wiredu Boakye D."/>
            <person name="Jaroenlak P."/>
            <person name="Prachumwat A."/>
            <person name="Williams T.A."/>
            <person name="Bateman K.S."/>
            <person name="Itsathitphaisarn O."/>
            <person name="Sritunyalucksana K."/>
            <person name="Paszkiewicz K.H."/>
            <person name="Moore K.A."/>
            <person name="Stentiford G.D."/>
            <person name="Williams B.A."/>
        </authorList>
    </citation>
    <scope>NUCLEOTIDE SEQUENCE [LARGE SCALE GENOMIC DNA]</scope>
    <source>
        <strain evidence="17 18">GB1</strain>
    </source>
</reference>
<evidence type="ECO:0000256" key="6">
    <source>
        <dbReference type="ARBA" id="ARBA00022723"/>
    </source>
</evidence>
<protein>
    <recommendedName>
        <fullName evidence="14">E3 ubiquitin protein ligase</fullName>
        <ecNumber evidence="14">2.3.2.27</ecNumber>
    </recommendedName>
</protein>
<dbReference type="EC" id="2.3.2.27" evidence="14"/>
<dbReference type="AlphaFoldDB" id="A0A1Y1SAE3"/>
<dbReference type="InterPro" id="IPR013083">
    <property type="entry name" value="Znf_RING/FYVE/PHD"/>
</dbReference>
<dbReference type="PANTHER" id="PTHR23163:SF0">
    <property type="entry name" value="E3 UBIQUITIN-PROTEIN LIGASE BRE1"/>
    <property type="match status" value="1"/>
</dbReference>
<evidence type="ECO:0000256" key="9">
    <source>
        <dbReference type="ARBA" id="ARBA00022833"/>
    </source>
</evidence>
<dbReference type="UniPathway" id="UPA00143"/>
<keyword evidence="7 13" id="KW-0863">Zinc-finger</keyword>
<feature type="domain" description="RING-type" evidence="16">
    <location>
        <begin position="439"/>
        <end position="478"/>
    </location>
</feature>
<evidence type="ECO:0000256" key="14">
    <source>
        <dbReference type="RuleBase" id="RU365038"/>
    </source>
</evidence>
<evidence type="ECO:0000313" key="17">
    <source>
        <dbReference type="EMBL" id="ORD95008.1"/>
    </source>
</evidence>
<dbReference type="EMBL" id="LWDP01000005">
    <property type="protein sequence ID" value="ORD95008.1"/>
    <property type="molecule type" value="Genomic_DNA"/>
</dbReference>
<dbReference type="PANTHER" id="PTHR23163">
    <property type="entry name" value="RING FINGER PROTEIN-RELATED"/>
    <property type="match status" value="1"/>
</dbReference>
<proteinExistence type="inferred from homology"/>
<evidence type="ECO:0000256" key="12">
    <source>
        <dbReference type="ARBA" id="ARBA00023242"/>
    </source>
</evidence>
<evidence type="ECO:0000256" key="13">
    <source>
        <dbReference type="PROSITE-ProRule" id="PRU00175"/>
    </source>
</evidence>
<evidence type="ECO:0000259" key="16">
    <source>
        <dbReference type="PROSITE" id="PS50089"/>
    </source>
</evidence>
<dbReference type="InterPro" id="IPR013956">
    <property type="entry name" value="E3_ubiquit_lig_Bre1"/>
</dbReference>
<organism evidence="17 18">
    <name type="scientific">Enterospora canceri</name>
    <dbReference type="NCBI Taxonomy" id="1081671"/>
    <lineage>
        <taxon>Eukaryota</taxon>
        <taxon>Fungi</taxon>
        <taxon>Fungi incertae sedis</taxon>
        <taxon>Microsporidia</taxon>
        <taxon>Enterocytozoonidae</taxon>
        <taxon>Enterospora</taxon>
    </lineage>
</organism>
<evidence type="ECO:0000256" key="10">
    <source>
        <dbReference type="ARBA" id="ARBA00022853"/>
    </source>
</evidence>
<dbReference type="OrthoDB" id="10266039at2759"/>
<dbReference type="GO" id="GO:0005634">
    <property type="term" value="C:nucleus"/>
    <property type="evidence" value="ECO:0007669"/>
    <property type="project" value="UniProtKB-SubCell"/>
</dbReference>
<keyword evidence="6 14" id="KW-0479">Metal-binding</keyword>
<name>A0A1Y1SAE3_9MICR</name>
<feature type="coiled-coil region" evidence="15">
    <location>
        <begin position="151"/>
        <end position="214"/>
    </location>
</feature>
<evidence type="ECO:0000256" key="7">
    <source>
        <dbReference type="ARBA" id="ARBA00022771"/>
    </source>
</evidence>
<dbReference type="GO" id="GO:0061630">
    <property type="term" value="F:ubiquitin protein ligase activity"/>
    <property type="evidence" value="ECO:0007669"/>
    <property type="project" value="UniProtKB-EC"/>
</dbReference>
<dbReference type="Proteomes" id="UP000192639">
    <property type="component" value="Unassembled WGS sequence"/>
</dbReference>
<keyword evidence="11 14" id="KW-0175">Coiled coil</keyword>
<keyword evidence="5 14" id="KW-0808">Transferase</keyword>
<comment type="similarity">
    <text evidence="4 14">Belongs to the BRE1 family.</text>
</comment>
<comment type="subcellular location">
    <subcellularLocation>
        <location evidence="2 14">Nucleus</location>
    </subcellularLocation>
</comment>
<accession>A0A1Y1SAE3</accession>
<comment type="caution">
    <text evidence="17">The sequence shown here is derived from an EMBL/GenBank/DDBJ whole genome shotgun (WGS) entry which is preliminary data.</text>
</comment>
<feature type="coiled-coil region" evidence="15">
    <location>
        <begin position="382"/>
        <end position="416"/>
    </location>
</feature>
<comment type="catalytic activity">
    <reaction evidence="1 14">
        <text>S-ubiquitinyl-[E2 ubiquitin-conjugating enzyme]-L-cysteine + [acceptor protein]-L-lysine = [E2 ubiquitin-conjugating enzyme]-L-cysteine + N(6)-ubiquitinyl-[acceptor protein]-L-lysine.</text>
        <dbReference type="EC" id="2.3.2.27"/>
    </reaction>
</comment>
<dbReference type="SUPFAM" id="SSF57850">
    <property type="entry name" value="RING/U-box"/>
    <property type="match status" value="1"/>
</dbReference>
<dbReference type="PROSITE" id="PS50089">
    <property type="entry name" value="ZF_RING_2"/>
    <property type="match status" value="1"/>
</dbReference>